<feature type="domain" description="YbaK/aminoacyl-tRNA synthetase-associated" evidence="2">
    <location>
        <begin position="26"/>
        <end position="151"/>
    </location>
</feature>
<dbReference type="EMBL" id="ADMD01000001">
    <property type="protein sequence ID" value="EJZ84492.1"/>
    <property type="molecule type" value="Genomic_DNA"/>
</dbReference>
<evidence type="ECO:0000313" key="4">
    <source>
        <dbReference type="Proteomes" id="UP000006069"/>
    </source>
</evidence>
<dbReference type="RefSeq" id="WP_009138334.1">
    <property type="nucleotide sequence ID" value="NZ_JH815198.1"/>
</dbReference>
<dbReference type="PATRIC" id="fig|742818.3.peg.99"/>
<proteinExistence type="inferred from homology"/>
<protein>
    <recommendedName>
        <fullName evidence="2">YbaK/aminoacyl-tRNA synthetase-associated domain-containing protein</fullName>
    </recommendedName>
</protein>
<sequence>MTQRMGKEEVIAFLHDGGCEFEIVEHEAVFTMEGMEALNLPFGEEVVKNLFLRDDKKRNYYLVVMPEDKPANLKELRTKLEARPLRFASEDDLAQYLGLRGGAVSPFGVLNDEDAAVQVVFDEELRGYRGLGVHPNDNTATLHVALDDMVRIIESHGNSMRFVELSRPEPEE</sequence>
<evidence type="ECO:0000313" key="3">
    <source>
        <dbReference type="EMBL" id="EJZ84492.1"/>
    </source>
</evidence>
<dbReference type="InterPro" id="IPR040285">
    <property type="entry name" value="ProX/PRXD1"/>
</dbReference>
<dbReference type="InterPro" id="IPR036754">
    <property type="entry name" value="YbaK/aa-tRNA-synt-asso_dom_sf"/>
</dbReference>
<dbReference type="Proteomes" id="UP000006069">
    <property type="component" value="Unassembled WGS sequence"/>
</dbReference>
<dbReference type="InParanoid" id="K0YLM8"/>
<dbReference type="AlphaFoldDB" id="K0YLM8"/>
<accession>K0YLM8</accession>
<reference evidence="3 4" key="1">
    <citation type="submission" date="2012-08" db="EMBL/GenBank/DDBJ databases">
        <title>The Genome Sequence of Slackia piriformis YIT 12062.</title>
        <authorList>
            <consortium name="The Broad Institute Genome Sequencing Platform"/>
            <person name="Earl A."/>
            <person name="Ward D."/>
            <person name="Feldgarden M."/>
            <person name="Gevers D."/>
            <person name="Morotomi M."/>
            <person name="Walker B."/>
            <person name="Young S.K."/>
            <person name="Zeng Q."/>
            <person name="Gargeya S."/>
            <person name="Fitzgerald M."/>
            <person name="Haas B."/>
            <person name="Abouelleil A."/>
            <person name="Alvarado L."/>
            <person name="Arachchi H.M."/>
            <person name="Berlin A.M."/>
            <person name="Chapman S.B."/>
            <person name="Goldberg J."/>
            <person name="Griggs A."/>
            <person name="Gujja S."/>
            <person name="Hansen M."/>
            <person name="Howarth C."/>
            <person name="Imamovic A."/>
            <person name="Larimer J."/>
            <person name="McCowen C."/>
            <person name="Montmayeur A."/>
            <person name="Murphy C."/>
            <person name="Neiman D."/>
            <person name="Pearson M."/>
            <person name="Priest M."/>
            <person name="Roberts A."/>
            <person name="Saif S."/>
            <person name="Shea T."/>
            <person name="Sisk P."/>
            <person name="Sykes S."/>
            <person name="Wortman J."/>
            <person name="Nusbaum C."/>
            <person name="Birren B."/>
        </authorList>
    </citation>
    <scope>NUCLEOTIDE SEQUENCE [LARGE SCALE GENOMIC DNA]</scope>
    <source>
        <strain evidence="3 4">YIT 12062</strain>
    </source>
</reference>
<dbReference type="Gene3D" id="3.90.960.10">
    <property type="entry name" value="YbaK/aminoacyl-tRNA synthetase-associated domain"/>
    <property type="match status" value="1"/>
</dbReference>
<dbReference type="HOGENOM" id="CLU_104635_0_0_11"/>
<name>K0YLM8_9ACTN</name>
<evidence type="ECO:0000256" key="1">
    <source>
        <dbReference type="ARBA" id="ARBA00010201"/>
    </source>
</evidence>
<dbReference type="CDD" id="cd04335">
    <property type="entry name" value="PrdX_deacylase"/>
    <property type="match status" value="1"/>
</dbReference>
<comment type="caution">
    <text evidence="3">The sequence shown here is derived from an EMBL/GenBank/DDBJ whole genome shotgun (WGS) entry which is preliminary data.</text>
</comment>
<dbReference type="eggNOG" id="COG3760">
    <property type="taxonomic scope" value="Bacteria"/>
</dbReference>
<dbReference type="Pfam" id="PF04073">
    <property type="entry name" value="tRNA_edit"/>
    <property type="match status" value="1"/>
</dbReference>
<comment type="similarity">
    <text evidence="1">Belongs to the PRORSD1 family.</text>
</comment>
<keyword evidence="4" id="KW-1185">Reference proteome</keyword>
<dbReference type="GO" id="GO:0002161">
    <property type="term" value="F:aminoacyl-tRNA deacylase activity"/>
    <property type="evidence" value="ECO:0007669"/>
    <property type="project" value="InterPro"/>
</dbReference>
<dbReference type="PANTHER" id="PTHR31423">
    <property type="entry name" value="YBAK DOMAIN-CONTAINING PROTEIN"/>
    <property type="match status" value="1"/>
</dbReference>
<dbReference type="InterPro" id="IPR007214">
    <property type="entry name" value="YbaK/aa-tRNA-synth-assoc-dom"/>
</dbReference>
<evidence type="ECO:0000259" key="2">
    <source>
        <dbReference type="Pfam" id="PF04073"/>
    </source>
</evidence>
<dbReference type="PANTHER" id="PTHR31423:SF3">
    <property type="entry name" value="PROLYL-TRNA SYNTHETASE ASSOCIATED DOMAIN-CONTAINING PROTEIN 1-RELATED"/>
    <property type="match status" value="1"/>
</dbReference>
<gene>
    <name evidence="3" type="ORF">HMPREF9451_00093</name>
</gene>
<dbReference type="SUPFAM" id="SSF55826">
    <property type="entry name" value="YbaK/ProRS associated domain"/>
    <property type="match status" value="1"/>
</dbReference>
<organism evidence="3 4">
    <name type="scientific">Slackia piriformis YIT 12062</name>
    <dbReference type="NCBI Taxonomy" id="742818"/>
    <lineage>
        <taxon>Bacteria</taxon>
        <taxon>Bacillati</taxon>
        <taxon>Actinomycetota</taxon>
        <taxon>Coriobacteriia</taxon>
        <taxon>Eggerthellales</taxon>
        <taxon>Eggerthellaceae</taxon>
        <taxon>Slackia</taxon>
    </lineage>
</organism>